<dbReference type="SUPFAM" id="SSF116734">
    <property type="entry name" value="DNA methylase specificity domain"/>
    <property type="match status" value="2"/>
</dbReference>
<evidence type="ECO:0000256" key="1">
    <source>
        <dbReference type="ARBA" id="ARBA00010923"/>
    </source>
</evidence>
<feature type="domain" description="Type I restriction modification DNA specificity" evidence="5">
    <location>
        <begin position="286"/>
        <end position="396"/>
    </location>
</feature>
<reference evidence="6" key="1">
    <citation type="submission" date="2022-09" db="EMBL/GenBank/DDBJ databases">
        <title>genome sequence of Deinococcus rubellus.</title>
        <authorList>
            <person name="Srinivasan S."/>
        </authorList>
    </citation>
    <scope>NUCLEOTIDE SEQUENCE</scope>
    <source>
        <strain evidence="6">Ant6</strain>
    </source>
</reference>
<evidence type="ECO:0000313" key="6">
    <source>
        <dbReference type="EMBL" id="UWX64717.1"/>
    </source>
</evidence>
<name>A0ABY5YK50_9DEIO</name>
<dbReference type="GO" id="GO:0016787">
    <property type="term" value="F:hydrolase activity"/>
    <property type="evidence" value="ECO:0007669"/>
    <property type="project" value="UniProtKB-KW"/>
</dbReference>
<dbReference type="InterPro" id="IPR000055">
    <property type="entry name" value="Restrct_endonuc_typeI_TRD"/>
</dbReference>
<evidence type="ECO:0000256" key="4">
    <source>
        <dbReference type="SAM" id="MobiDB-lite"/>
    </source>
</evidence>
<dbReference type="RefSeq" id="WP_260560978.1">
    <property type="nucleotide sequence ID" value="NZ_BAABEC010000124.1"/>
</dbReference>
<evidence type="ECO:0000313" key="7">
    <source>
        <dbReference type="Proteomes" id="UP001060261"/>
    </source>
</evidence>
<dbReference type="InterPro" id="IPR051212">
    <property type="entry name" value="Type-I_RE_S_subunit"/>
</dbReference>
<dbReference type="PANTHER" id="PTHR43140">
    <property type="entry name" value="TYPE-1 RESTRICTION ENZYME ECOKI SPECIFICITY PROTEIN"/>
    <property type="match status" value="1"/>
</dbReference>
<evidence type="ECO:0000256" key="2">
    <source>
        <dbReference type="ARBA" id="ARBA00022747"/>
    </source>
</evidence>
<feature type="region of interest" description="Disordered" evidence="4">
    <location>
        <begin position="442"/>
        <end position="494"/>
    </location>
</feature>
<accession>A0ABY5YK50</accession>
<dbReference type="Gene3D" id="3.90.220.20">
    <property type="entry name" value="DNA methylase specificity domains"/>
    <property type="match status" value="2"/>
</dbReference>
<organism evidence="6 7">
    <name type="scientific">Deinococcus rubellus</name>
    <dbReference type="NCBI Taxonomy" id="1889240"/>
    <lineage>
        <taxon>Bacteria</taxon>
        <taxon>Thermotogati</taxon>
        <taxon>Deinococcota</taxon>
        <taxon>Deinococci</taxon>
        <taxon>Deinococcales</taxon>
        <taxon>Deinococcaceae</taxon>
        <taxon>Deinococcus</taxon>
    </lineage>
</organism>
<dbReference type="GO" id="GO:0004519">
    <property type="term" value="F:endonuclease activity"/>
    <property type="evidence" value="ECO:0007669"/>
    <property type="project" value="UniProtKB-KW"/>
</dbReference>
<dbReference type="PANTHER" id="PTHR43140:SF1">
    <property type="entry name" value="TYPE I RESTRICTION ENZYME ECOKI SPECIFICITY SUBUNIT"/>
    <property type="match status" value="1"/>
</dbReference>
<dbReference type="EMBL" id="CP104213">
    <property type="protein sequence ID" value="UWX64717.1"/>
    <property type="molecule type" value="Genomic_DNA"/>
</dbReference>
<dbReference type="CDD" id="cd17250">
    <property type="entry name" value="RMtype1_S_Eco4255II_TRD2-CR2_like"/>
    <property type="match status" value="1"/>
</dbReference>
<keyword evidence="6" id="KW-0540">Nuclease</keyword>
<keyword evidence="6" id="KW-0378">Hydrolase</keyword>
<dbReference type="Pfam" id="PF01420">
    <property type="entry name" value="Methylase_S"/>
    <property type="match status" value="2"/>
</dbReference>
<evidence type="ECO:0000256" key="3">
    <source>
        <dbReference type="ARBA" id="ARBA00023125"/>
    </source>
</evidence>
<sequence>MTTDLMSDEREGLPEGWVETSLGEVVTVVSGIGFPHDYQGQTSGALPFYKVGDISRAVKENNGLLAGAKNYISHSDLVELKGKTIPVGTVVFAKIGEAIKLSRRARALSESVIDNNVMGVVPSGAIDSEYLFKFMCTVDFSEKSRSTTVPSLRKSDVENEVVPLPPLPEQIRIADKLDALLSRVEAGRERLERVPKLLKRFRQSVLSAAVSGELTREWRGGEEISLQSASLGTIAKFIDYRGKTPTKTTNGVPLITAKNVRQGYLSLEPREYIAEGNYSDWMTRGFPSIGDVLITTEAPMGYVCSINWDYKFALAQRIICLQFRSSVSGRFMAIYLQSFQFQTELKAQSSGSTVEGIKASRMKEIEVYFPSLPEQTEIVRRVEALFAIADRIEARYQSALTTFNRLTPALLAKAFRGELVPQDPNDEPASVLLERIRAARATLGDKPKRGRGAAKEAGGAKPDSPAPDGATPKRRGRPPKAKPESLPVASSYDQAVQLLQERKFQKAEGTRQGELFGVED</sequence>
<gene>
    <name evidence="6" type="ORF">N0D28_03400</name>
</gene>
<keyword evidence="6" id="KW-0255">Endonuclease</keyword>
<keyword evidence="2" id="KW-0680">Restriction system</keyword>
<keyword evidence="7" id="KW-1185">Reference proteome</keyword>
<dbReference type="EC" id="3.1.21.-" evidence="6"/>
<feature type="domain" description="Type I restriction modification DNA specificity" evidence="5">
    <location>
        <begin position="14"/>
        <end position="190"/>
    </location>
</feature>
<dbReference type="Proteomes" id="UP001060261">
    <property type="component" value="Chromosome"/>
</dbReference>
<evidence type="ECO:0000259" key="5">
    <source>
        <dbReference type="Pfam" id="PF01420"/>
    </source>
</evidence>
<proteinExistence type="inferred from homology"/>
<keyword evidence="3" id="KW-0238">DNA-binding</keyword>
<dbReference type="InterPro" id="IPR044946">
    <property type="entry name" value="Restrct_endonuc_typeI_TRD_sf"/>
</dbReference>
<protein>
    <submittedName>
        <fullName evidence="6">Restriction endonuclease subunit S</fullName>
        <ecNumber evidence="6">3.1.21.-</ecNumber>
    </submittedName>
</protein>
<comment type="similarity">
    <text evidence="1">Belongs to the type-I restriction system S methylase family.</text>
</comment>